<evidence type="ECO:0000313" key="2">
    <source>
        <dbReference type="EMBL" id="NEA16423.1"/>
    </source>
</evidence>
<evidence type="ECO:0000259" key="1">
    <source>
        <dbReference type="Pfam" id="PF20247"/>
    </source>
</evidence>
<gene>
    <name evidence="2" type="ORF">G3I29_12950</name>
</gene>
<feature type="domain" description="DUF6602" evidence="1">
    <location>
        <begin position="27"/>
        <end position="125"/>
    </location>
</feature>
<dbReference type="CDD" id="cd21173">
    <property type="entry name" value="NucC-like"/>
    <property type="match status" value="1"/>
</dbReference>
<comment type="caution">
    <text evidence="2">The sequence shown here is derived from an EMBL/GenBank/DDBJ whole genome shotgun (WGS) entry which is preliminary data.</text>
</comment>
<name>A0A6N9U326_STRHA</name>
<sequence>MSQGELISYFEQATLGIQIEYERIRVRAKEDPGTAGDEGEEIWAELLKKWLPGDLQIATKGRILCADGTATNQIDITALSPIYPRSMVGKKLHLASEVLAAFECKTTLRSEHIERTIESASRTKEAIYRAHGREILYGLVAHSHAWGKDRESAIVKISKKISSAGEKHVQHPNNLLDFVCIADLGTWLLRAEYDEDTYGQNMVTYYTGPVTHAAKSIPGGRETPPIGRAVTYMLRRLSHDHEKYRSLSWYFGMAGLEGTGEHSSENLRRWKYFDGSRKHANLFF</sequence>
<protein>
    <recommendedName>
        <fullName evidence="1">DUF6602 domain-containing protein</fullName>
    </recommendedName>
</protein>
<dbReference type="AlphaFoldDB" id="A0A6N9U326"/>
<dbReference type="RefSeq" id="WP_164344692.1">
    <property type="nucleotide sequence ID" value="NZ_JAAGLQ010000261.1"/>
</dbReference>
<proteinExistence type="predicted"/>
<reference evidence="2 3" key="1">
    <citation type="submission" date="2020-01" db="EMBL/GenBank/DDBJ databases">
        <title>Insect and environment-associated Actinomycetes.</title>
        <authorList>
            <person name="Currrie C."/>
            <person name="Chevrette M."/>
            <person name="Carlson C."/>
            <person name="Stubbendieck R."/>
            <person name="Wendt-Pienkowski E."/>
        </authorList>
    </citation>
    <scope>NUCLEOTIDE SEQUENCE [LARGE SCALE GENOMIC DNA]</scope>
    <source>
        <strain evidence="2 3">SID11342</strain>
    </source>
</reference>
<dbReference type="Proteomes" id="UP000471293">
    <property type="component" value="Unassembled WGS sequence"/>
</dbReference>
<accession>A0A6N9U326</accession>
<organism evidence="2 3">
    <name type="scientific">Streptomyces halstedii</name>
    <dbReference type="NCBI Taxonomy" id="1944"/>
    <lineage>
        <taxon>Bacteria</taxon>
        <taxon>Bacillati</taxon>
        <taxon>Actinomycetota</taxon>
        <taxon>Actinomycetes</taxon>
        <taxon>Kitasatosporales</taxon>
        <taxon>Streptomycetaceae</taxon>
        <taxon>Streptomyces</taxon>
    </lineage>
</organism>
<dbReference type="Pfam" id="PF20247">
    <property type="entry name" value="DUF6602"/>
    <property type="match status" value="1"/>
</dbReference>
<dbReference type="EMBL" id="JAAGLQ010000261">
    <property type="protein sequence ID" value="NEA16423.1"/>
    <property type="molecule type" value="Genomic_DNA"/>
</dbReference>
<dbReference type="InterPro" id="IPR046537">
    <property type="entry name" value="DUF6602"/>
</dbReference>
<evidence type="ECO:0000313" key="3">
    <source>
        <dbReference type="Proteomes" id="UP000471293"/>
    </source>
</evidence>